<dbReference type="InterPro" id="IPR014284">
    <property type="entry name" value="RNA_pol_sigma-70_dom"/>
</dbReference>
<evidence type="ECO:0000313" key="10">
    <source>
        <dbReference type="Proteomes" id="UP000019494"/>
    </source>
</evidence>
<evidence type="ECO:0000259" key="6">
    <source>
        <dbReference type="Pfam" id="PF04542"/>
    </source>
</evidence>
<dbReference type="EMBL" id="AWQS01000036">
    <property type="protein sequence ID" value="EWT06693.1"/>
    <property type="molecule type" value="Genomic_DNA"/>
</dbReference>
<dbReference type="InterPro" id="IPR013249">
    <property type="entry name" value="RNA_pol_sigma70_r4_t2"/>
</dbReference>
<evidence type="ECO:0000256" key="1">
    <source>
        <dbReference type="ARBA" id="ARBA00010641"/>
    </source>
</evidence>
<accession>W9GPE3</accession>
<dbReference type="PANTHER" id="PTHR30173:SF36">
    <property type="entry name" value="ECF RNA POLYMERASE SIGMA FACTOR SIGJ"/>
    <property type="match status" value="1"/>
</dbReference>
<dbReference type="AlphaFoldDB" id="W9GPE3"/>
<keyword evidence="5" id="KW-0804">Transcription</keyword>
<feature type="domain" description="RNA polymerase sigma factor 70 region 4 type 2" evidence="7">
    <location>
        <begin position="110"/>
        <end position="158"/>
    </location>
</feature>
<proteinExistence type="inferred from homology"/>
<dbReference type="Gene3D" id="1.10.10.10">
    <property type="entry name" value="Winged helix-like DNA-binding domain superfamily/Winged helix DNA-binding domain"/>
    <property type="match status" value="1"/>
</dbReference>
<evidence type="ECO:0000259" key="7">
    <source>
        <dbReference type="Pfam" id="PF08281"/>
    </source>
</evidence>
<sequence length="296" mass="31998">MTADATTTFEAHRRLLVGAAYRILGSHADAEDVVQEAWIRWNGVDPETVDDAPAYLLTVTSRLALNRLRQLRARRESYVGPWLPEPVATGPAVDGADAAVLADEVSMALLIVLESLSPLERAAFVLGDVFGMPSAEVGRALDRSPAAVRQLLRRARSHVEARRPRQAVEAPRHRAVVERFVTAAGQGDVEGLLAVLSPDVTLVTDGGGVRRAALRPIHTADKVARWLLGVLTTPEAATLTYEFREVNGELAVVTSGPDGTDAVYFFTVEDDRIIEVHAVRNPQKLTAVPPRQSSPG</sequence>
<dbReference type="InterPro" id="IPR037401">
    <property type="entry name" value="SnoaL-like"/>
</dbReference>
<dbReference type="GO" id="GO:0003677">
    <property type="term" value="F:DNA binding"/>
    <property type="evidence" value="ECO:0007669"/>
    <property type="project" value="InterPro"/>
</dbReference>
<feature type="domain" description="SnoaL-like" evidence="8">
    <location>
        <begin position="177"/>
        <end position="275"/>
    </location>
</feature>
<evidence type="ECO:0000259" key="8">
    <source>
        <dbReference type="Pfam" id="PF12680"/>
    </source>
</evidence>
<dbReference type="SUPFAM" id="SSF54427">
    <property type="entry name" value="NTF2-like"/>
    <property type="match status" value="1"/>
</dbReference>
<keyword evidence="4" id="KW-0731">Sigma factor</keyword>
<dbReference type="GO" id="GO:0016987">
    <property type="term" value="F:sigma factor activity"/>
    <property type="evidence" value="ECO:0007669"/>
    <property type="project" value="UniProtKB-KW"/>
</dbReference>
<dbReference type="InterPro" id="IPR013325">
    <property type="entry name" value="RNA_pol_sigma_r2"/>
</dbReference>
<evidence type="ECO:0000256" key="4">
    <source>
        <dbReference type="ARBA" id="ARBA00023082"/>
    </source>
</evidence>
<dbReference type="NCBIfam" id="NF007214">
    <property type="entry name" value="PRK09636.1"/>
    <property type="match status" value="1"/>
</dbReference>
<evidence type="ECO:0000256" key="3">
    <source>
        <dbReference type="ARBA" id="ARBA00023015"/>
    </source>
</evidence>
<gene>
    <name evidence="9" type="ORF">N864_18500</name>
</gene>
<dbReference type="RefSeq" id="WP_034714882.1">
    <property type="nucleotide sequence ID" value="NZ_AWQS01000036.1"/>
</dbReference>
<dbReference type="SUPFAM" id="SSF88659">
    <property type="entry name" value="Sigma3 and sigma4 domains of RNA polymerase sigma factors"/>
    <property type="match status" value="1"/>
</dbReference>
<dbReference type="Gene3D" id="3.10.450.50">
    <property type="match status" value="1"/>
</dbReference>
<organism evidence="9 10">
    <name type="scientific">Intrasporangium chromatireducens Q5-1</name>
    <dbReference type="NCBI Taxonomy" id="584657"/>
    <lineage>
        <taxon>Bacteria</taxon>
        <taxon>Bacillati</taxon>
        <taxon>Actinomycetota</taxon>
        <taxon>Actinomycetes</taxon>
        <taxon>Micrococcales</taxon>
        <taxon>Intrasporangiaceae</taxon>
        <taxon>Intrasporangium</taxon>
    </lineage>
</organism>
<protein>
    <submittedName>
        <fullName evidence="9">RNA polymerase sigma24 factor</fullName>
    </submittedName>
</protein>
<keyword evidence="3" id="KW-0805">Transcription regulation</keyword>
<dbReference type="GO" id="GO:0006352">
    <property type="term" value="P:DNA-templated transcription initiation"/>
    <property type="evidence" value="ECO:0007669"/>
    <property type="project" value="InterPro"/>
</dbReference>
<evidence type="ECO:0000313" key="9">
    <source>
        <dbReference type="EMBL" id="EWT06693.1"/>
    </source>
</evidence>
<keyword evidence="10" id="KW-1185">Reference proteome</keyword>
<comment type="subunit">
    <text evidence="2">Interacts transiently with the RNA polymerase catalytic core formed by RpoA, RpoB, RpoC and RpoZ (2 alpha, 1 beta, 1 beta' and 1 omega subunit) to form the RNA polymerase holoenzyme that can initiate transcription.</text>
</comment>
<dbReference type="Pfam" id="PF12680">
    <property type="entry name" value="SnoaL_2"/>
    <property type="match status" value="1"/>
</dbReference>
<comment type="caution">
    <text evidence="9">The sequence shown here is derived from an EMBL/GenBank/DDBJ whole genome shotgun (WGS) entry which is preliminary data.</text>
</comment>
<dbReference type="Pfam" id="PF04542">
    <property type="entry name" value="Sigma70_r2"/>
    <property type="match status" value="1"/>
</dbReference>
<dbReference type="InterPro" id="IPR036388">
    <property type="entry name" value="WH-like_DNA-bd_sf"/>
</dbReference>
<dbReference type="Pfam" id="PF08281">
    <property type="entry name" value="Sigma70_r4_2"/>
    <property type="match status" value="1"/>
</dbReference>
<dbReference type="Gene3D" id="1.10.1740.10">
    <property type="match status" value="1"/>
</dbReference>
<dbReference type="OrthoDB" id="3211555at2"/>
<dbReference type="InterPro" id="IPR013324">
    <property type="entry name" value="RNA_pol_sigma_r3/r4-like"/>
</dbReference>
<reference evidence="10" key="1">
    <citation type="submission" date="2013-08" db="EMBL/GenBank/DDBJ databases">
        <title>Intrasporangium oryzae NRRL B-24470.</title>
        <authorList>
            <person name="Liu H."/>
            <person name="Wang G."/>
        </authorList>
    </citation>
    <scope>NUCLEOTIDE SEQUENCE [LARGE SCALE GENOMIC DNA]</scope>
    <source>
        <strain evidence="10">Q5-1</strain>
    </source>
</reference>
<dbReference type="InterPro" id="IPR032710">
    <property type="entry name" value="NTF2-like_dom_sf"/>
</dbReference>
<comment type="similarity">
    <text evidence="1">Belongs to the sigma-70 factor family. ECF subfamily.</text>
</comment>
<feature type="domain" description="RNA polymerase sigma-70 region 2" evidence="6">
    <location>
        <begin position="9"/>
        <end position="72"/>
    </location>
</feature>
<dbReference type="Proteomes" id="UP000019494">
    <property type="component" value="Unassembled WGS sequence"/>
</dbReference>
<evidence type="ECO:0000256" key="5">
    <source>
        <dbReference type="ARBA" id="ARBA00023163"/>
    </source>
</evidence>
<name>W9GPE3_9MICO</name>
<evidence type="ECO:0000256" key="2">
    <source>
        <dbReference type="ARBA" id="ARBA00011344"/>
    </source>
</evidence>
<dbReference type="InterPro" id="IPR052704">
    <property type="entry name" value="ECF_Sigma-70_Domain"/>
</dbReference>
<dbReference type="SUPFAM" id="SSF88946">
    <property type="entry name" value="Sigma2 domain of RNA polymerase sigma factors"/>
    <property type="match status" value="1"/>
</dbReference>
<dbReference type="NCBIfam" id="TIGR02937">
    <property type="entry name" value="sigma70-ECF"/>
    <property type="match status" value="1"/>
</dbReference>
<dbReference type="PATRIC" id="fig|584657.3.peg.1340"/>
<dbReference type="PANTHER" id="PTHR30173">
    <property type="entry name" value="SIGMA 19 FACTOR"/>
    <property type="match status" value="1"/>
</dbReference>
<dbReference type="InterPro" id="IPR007627">
    <property type="entry name" value="RNA_pol_sigma70_r2"/>
</dbReference>